<dbReference type="Gene3D" id="1.25.40.10">
    <property type="entry name" value="Tetratricopeptide repeat domain"/>
    <property type="match status" value="1"/>
</dbReference>
<organism evidence="2 3">
    <name type="scientific">Solimicrobium silvestre</name>
    <dbReference type="NCBI Taxonomy" id="2099400"/>
    <lineage>
        <taxon>Bacteria</taxon>
        <taxon>Pseudomonadati</taxon>
        <taxon>Pseudomonadota</taxon>
        <taxon>Betaproteobacteria</taxon>
        <taxon>Burkholderiales</taxon>
        <taxon>Oxalobacteraceae</taxon>
        <taxon>Solimicrobium</taxon>
    </lineage>
</organism>
<accession>A0A2S9H3K3</accession>
<feature type="chain" id="PRO_5015673983" description="Sel1 repeat" evidence="1">
    <location>
        <begin position="33"/>
        <end position="300"/>
    </location>
</feature>
<reference evidence="2 3" key="1">
    <citation type="submission" date="2018-02" db="EMBL/GenBank/DDBJ databases">
        <title>Solimicrobium silvestre gen. nov., sp. nov., isolated from alpine forest soil.</title>
        <authorList>
            <person name="Margesin R."/>
            <person name="Albuquerque L."/>
            <person name="Zhang D.-C."/>
            <person name="Froufe H.J.C."/>
            <person name="Severino R."/>
            <person name="Roxo I."/>
            <person name="Egas C."/>
            <person name="Da Costa M.S."/>
        </authorList>
    </citation>
    <scope>NUCLEOTIDE SEQUENCE [LARGE SCALE GENOMIC DNA]</scope>
    <source>
        <strain evidence="2 3">S20-91</strain>
    </source>
</reference>
<proteinExistence type="predicted"/>
<evidence type="ECO:0000256" key="1">
    <source>
        <dbReference type="SAM" id="SignalP"/>
    </source>
</evidence>
<dbReference type="SUPFAM" id="SSF81901">
    <property type="entry name" value="HCP-like"/>
    <property type="match status" value="1"/>
</dbReference>
<protein>
    <recommendedName>
        <fullName evidence="4">Sel1 repeat</fullName>
    </recommendedName>
</protein>
<feature type="signal peptide" evidence="1">
    <location>
        <begin position="1"/>
        <end position="32"/>
    </location>
</feature>
<evidence type="ECO:0000313" key="2">
    <source>
        <dbReference type="EMBL" id="PRC94513.1"/>
    </source>
</evidence>
<dbReference type="InterPro" id="IPR011990">
    <property type="entry name" value="TPR-like_helical_dom_sf"/>
</dbReference>
<evidence type="ECO:0000313" key="3">
    <source>
        <dbReference type="Proteomes" id="UP000237839"/>
    </source>
</evidence>
<dbReference type="AlphaFoldDB" id="A0A2S9H3K3"/>
<name>A0A2S9H3K3_9BURK</name>
<gene>
    <name evidence="2" type="ORF">S2091_0516</name>
</gene>
<keyword evidence="3" id="KW-1185">Reference proteome</keyword>
<keyword evidence="1" id="KW-0732">Signal</keyword>
<sequence length="300" mass="32453">MKSKSKPLATITISATLLAVLIVGAGSYWSNAAPTSPTSVQVALQTSPEKPKGQQWFSVSKGSPPVANRESRFMDADGAIVDLNGLTVSQYVNTLYDAANKGDKKAAYNIYKAESICESITPMQQNMREMSAANDPNFFTSIEASINDVQAICADLNSGTRERLNYLLIAAKGGVAPAAIAYAFEPPEGFDAFHIKDIDLADPRVIQWQQDAVRYLTQSATQGNVATLNLLSGFYANGQMAPKNLQLALTYEIASLELRNENLKNEFITKLSDQLTLIQVNAATTSANQLVNSCCNKHAF</sequence>
<evidence type="ECO:0008006" key="4">
    <source>
        <dbReference type="Google" id="ProtNLM"/>
    </source>
</evidence>
<dbReference type="Proteomes" id="UP000237839">
    <property type="component" value="Unassembled WGS sequence"/>
</dbReference>
<dbReference type="EMBL" id="PUGF01000002">
    <property type="protein sequence ID" value="PRC94513.1"/>
    <property type="molecule type" value="Genomic_DNA"/>
</dbReference>
<dbReference type="OrthoDB" id="8771897at2"/>
<dbReference type="RefSeq" id="WP_105530241.1">
    <property type="nucleotide sequence ID" value="NZ_PUGF01000002.1"/>
</dbReference>
<comment type="caution">
    <text evidence="2">The sequence shown here is derived from an EMBL/GenBank/DDBJ whole genome shotgun (WGS) entry which is preliminary data.</text>
</comment>